<dbReference type="PROSITE" id="PS50878">
    <property type="entry name" value="RT_POL"/>
    <property type="match status" value="1"/>
</dbReference>
<evidence type="ECO:0000256" key="1">
    <source>
        <dbReference type="SAM" id="Coils"/>
    </source>
</evidence>
<dbReference type="Proteomes" id="UP000289340">
    <property type="component" value="Chromosome 9"/>
</dbReference>
<organism evidence="3 4">
    <name type="scientific">Glycine soja</name>
    <name type="common">Wild soybean</name>
    <dbReference type="NCBI Taxonomy" id="3848"/>
    <lineage>
        <taxon>Eukaryota</taxon>
        <taxon>Viridiplantae</taxon>
        <taxon>Streptophyta</taxon>
        <taxon>Embryophyta</taxon>
        <taxon>Tracheophyta</taxon>
        <taxon>Spermatophyta</taxon>
        <taxon>Magnoliopsida</taxon>
        <taxon>eudicotyledons</taxon>
        <taxon>Gunneridae</taxon>
        <taxon>Pentapetalae</taxon>
        <taxon>rosids</taxon>
        <taxon>fabids</taxon>
        <taxon>Fabales</taxon>
        <taxon>Fabaceae</taxon>
        <taxon>Papilionoideae</taxon>
        <taxon>50 kb inversion clade</taxon>
        <taxon>NPAAA clade</taxon>
        <taxon>indigoferoid/millettioid clade</taxon>
        <taxon>Phaseoleae</taxon>
        <taxon>Glycine</taxon>
        <taxon>Glycine subgen. Soja</taxon>
    </lineage>
</organism>
<dbReference type="Pfam" id="PF00078">
    <property type="entry name" value="RVT_1"/>
    <property type="match status" value="1"/>
</dbReference>
<dbReference type="SUPFAM" id="SSF56672">
    <property type="entry name" value="DNA/RNA polymerases"/>
    <property type="match status" value="1"/>
</dbReference>
<proteinExistence type="predicted"/>
<evidence type="ECO:0000313" key="4">
    <source>
        <dbReference type="Proteomes" id="UP000289340"/>
    </source>
</evidence>
<feature type="coiled-coil region" evidence="1">
    <location>
        <begin position="245"/>
        <end position="272"/>
    </location>
</feature>
<feature type="non-terminal residue" evidence="3">
    <location>
        <position position="1"/>
    </location>
</feature>
<keyword evidence="4" id="KW-1185">Reference proteome</keyword>
<gene>
    <name evidence="3" type="ORF">D0Y65_023931</name>
</gene>
<dbReference type="SUPFAM" id="SSF56219">
    <property type="entry name" value="DNase I-like"/>
    <property type="match status" value="1"/>
</dbReference>
<dbReference type="AlphaFoldDB" id="A0A445J031"/>
<feature type="domain" description="Reverse transcriptase" evidence="2">
    <location>
        <begin position="627"/>
        <end position="905"/>
    </location>
</feature>
<keyword evidence="1" id="KW-0175">Coiled coil</keyword>
<evidence type="ECO:0000313" key="3">
    <source>
        <dbReference type="EMBL" id="RZB91741.1"/>
    </source>
</evidence>
<dbReference type="EMBL" id="QZWG01000009">
    <property type="protein sequence ID" value="RZB91741.1"/>
    <property type="molecule type" value="Genomic_DNA"/>
</dbReference>
<name>A0A445J031_GLYSO</name>
<dbReference type="PANTHER" id="PTHR33116">
    <property type="entry name" value="REVERSE TRANSCRIPTASE ZINC-BINDING DOMAIN-CONTAINING PROTEIN-RELATED-RELATED"/>
    <property type="match status" value="1"/>
</dbReference>
<comment type="caution">
    <text evidence="3">The sequence shown here is derived from an EMBL/GenBank/DDBJ whole genome shotgun (WGS) entry which is preliminary data.</text>
</comment>
<dbReference type="InterPro" id="IPR036691">
    <property type="entry name" value="Endo/exonu/phosph_ase_sf"/>
</dbReference>
<reference evidence="3 4" key="1">
    <citation type="submission" date="2018-09" db="EMBL/GenBank/DDBJ databases">
        <title>A high-quality reference genome of wild soybean provides a powerful tool to mine soybean genomes.</title>
        <authorList>
            <person name="Xie M."/>
            <person name="Chung C.Y.L."/>
            <person name="Li M.-W."/>
            <person name="Wong F.-L."/>
            <person name="Chan T.-F."/>
            <person name="Lam H.-M."/>
        </authorList>
    </citation>
    <scope>NUCLEOTIDE SEQUENCE [LARGE SCALE GENOMIC DNA]</scope>
    <source>
        <strain evidence="4">cv. W05</strain>
        <tissue evidence="3">Hypocotyl of etiolated seedlings</tissue>
    </source>
</reference>
<protein>
    <submittedName>
        <fullName evidence="3">Kinesin-like protein KIN-12E</fullName>
    </submittedName>
</protein>
<sequence>KEVSRLRGLVGGGEIQDNDISVVSFPGSPGSFKWEGVQGSFSPLTFVKRISQKKDYDIALVGAFRRENDKEMELQALRDEIQASMKLVRQREDEIQSLKMRLRFREARIKRLETVASEKISAETHLLKEKEEHLKEIEVLRAQNRLKSFCMEGERERMSEQIMVLENKLLEALDWKFMHETDLVRVQKTNSDLMIEDVHNDGNLISKQELSSKSRWQSLVREENEFLKIQAIQNQAEMDTICKKLEVCLEEKEKLKSHVDDLMAKLEQEKCQTINEGKEQMDLPSTTDMPVINSNDQLELKAMVDAIASASQREAEGLVEVKTAERGFIMLEGVWMAEMQRVVVANIYAPCDIESKRQLWEKLFSKKNQSQIQSWFLVGDFNCIRHPAERVGSRHSNSEANLIAEFNEWLADMEIHDIPCVGKPFTWVRPNGSSKSKLDRVLVSDAWLSKWPDSSQLNLERNYSDHCPILLNSKCFDWGPKPFRVFDAWLSNKDYTKVVRDCWSENQPLGWGGIINLSRRRNSLRGLHIDGNWIDQPAVVKAAILQHFQSRFAEPSLNRPNLDGVFFNVLSNNQREMMVEPFKEEEIYSAVWSCGSDKSPGPDGFNFRFLKHFWNDLKPEFLRFFSEFYANAVFPKGLNSSFIALIPKIKDPQLISDFRPISLIGCVYKIVAKVLSNRLSKVMNHLIDERQLAFVKGRQLLHGVLIANEVVEEAKRSKKPCLVFKVDFEKAYDLVSWQFLFYMMRRMGFHERWLGWVKGCLTSASISILVNGSPTEEFKPQRGLRQGDPLAPFLFDLVAEGLTGLMREAVSKNCYNSFMVGKNRVPVNILLFADDTIFFGEPSMDNVTAIKAILRSFELVSGLRINFAKSQFGVIGRSEDWSSRASDYLHCRPLQIPFLYLGMPIGVNPRRKVVWEPIIRKFEAKLNKWNHRSISMAGRTTLINAVLTALPLFYMSFFRIPSAVIKRLTAIQRQYLWGGNSEGKKIAWISWQQVCAPKEKGGLGIKDIKVFNRALLIKWKCGDQILFWEDSWVGDGSVLREKYPDLYQVSSQKLQTVASMGIFGENGWEWKFSWRRHLFDSELGEATAFIDQTSAISPAADLKDDWV</sequence>
<dbReference type="Gene3D" id="3.60.10.10">
    <property type="entry name" value="Endonuclease/exonuclease/phosphatase"/>
    <property type="match status" value="1"/>
</dbReference>
<dbReference type="InterPro" id="IPR000477">
    <property type="entry name" value="RT_dom"/>
</dbReference>
<accession>A0A445J031</accession>
<dbReference type="PANTHER" id="PTHR33116:SF78">
    <property type="entry name" value="OS12G0587133 PROTEIN"/>
    <property type="match status" value="1"/>
</dbReference>
<dbReference type="InterPro" id="IPR043502">
    <property type="entry name" value="DNA/RNA_pol_sf"/>
</dbReference>
<evidence type="ECO:0000259" key="2">
    <source>
        <dbReference type="PROSITE" id="PS50878"/>
    </source>
</evidence>
<feature type="coiled-coil region" evidence="1">
    <location>
        <begin position="74"/>
        <end position="115"/>
    </location>
</feature>
<dbReference type="CDD" id="cd01650">
    <property type="entry name" value="RT_nLTR_like"/>
    <property type="match status" value="1"/>
</dbReference>